<protein>
    <submittedName>
        <fullName evidence="1">Uncharacterized protein</fullName>
    </submittedName>
</protein>
<accession>A0ABP3ACP4</accession>
<dbReference type="EMBL" id="JAOL01000138">
    <property type="protein sequence ID" value="EUA88609.1"/>
    <property type="molecule type" value="Genomic_DNA"/>
</dbReference>
<comment type="caution">
    <text evidence="1">The sequence shown here is derived from an EMBL/GenBank/DDBJ whole genome shotgun (WGS) entry which is preliminary data.</text>
</comment>
<name>A0ABP3ACP4_MYCUL</name>
<evidence type="ECO:0000313" key="2">
    <source>
        <dbReference type="Proteomes" id="UP000020681"/>
    </source>
</evidence>
<organism evidence="1 2">
    <name type="scientific">Mycobacterium ulcerans str. Harvey</name>
    <dbReference type="NCBI Taxonomy" id="1299332"/>
    <lineage>
        <taxon>Bacteria</taxon>
        <taxon>Bacillati</taxon>
        <taxon>Actinomycetota</taxon>
        <taxon>Actinomycetes</taxon>
        <taxon>Mycobacteriales</taxon>
        <taxon>Mycobacteriaceae</taxon>
        <taxon>Mycobacterium</taxon>
        <taxon>Mycobacterium ulcerans group</taxon>
    </lineage>
</organism>
<sequence>MTLPAAAASVELAGVAARLSDPVEAASSADGELDPPQPADRSRAAIAAMTVSGLLIDALLLRHHPLGRHRRIQL</sequence>
<keyword evidence="2" id="KW-1185">Reference proteome</keyword>
<gene>
    <name evidence="1" type="ORF">I551_4918</name>
</gene>
<dbReference type="Proteomes" id="UP000020681">
    <property type="component" value="Unassembled WGS sequence"/>
</dbReference>
<proteinExistence type="predicted"/>
<evidence type="ECO:0000313" key="1">
    <source>
        <dbReference type="EMBL" id="EUA88609.1"/>
    </source>
</evidence>
<reference evidence="1 2" key="1">
    <citation type="submission" date="2014-01" db="EMBL/GenBank/DDBJ databases">
        <authorList>
            <person name="Dobos K."/>
            <person name="Lenaerts A."/>
            <person name="Ordway D."/>
            <person name="DeGroote M.A."/>
            <person name="Parker T."/>
            <person name="Sizemore C."/>
            <person name="Tallon L.J."/>
            <person name="Sadzewicz L.K."/>
            <person name="Sengamalay N."/>
            <person name="Fraser C.M."/>
            <person name="Hine E."/>
            <person name="Shefchek K.A."/>
            <person name="Das S.P."/>
            <person name="Tettelin H."/>
        </authorList>
    </citation>
    <scope>NUCLEOTIDE SEQUENCE [LARGE SCALE GENOMIC DNA]</scope>
    <source>
        <strain evidence="1 2">Harvey</strain>
    </source>
</reference>